<proteinExistence type="predicted"/>
<name>L0K935_HALHC</name>
<dbReference type="EMBL" id="CP003359">
    <property type="protein sequence ID" value="AGB41531.1"/>
    <property type="molecule type" value="Genomic_DNA"/>
</dbReference>
<dbReference type="InterPro" id="IPR045375">
    <property type="entry name" value="Put_radical_SAM-like_N"/>
</dbReference>
<dbReference type="Pfam" id="PF04459">
    <property type="entry name" value="DUF512"/>
    <property type="match status" value="1"/>
</dbReference>
<sequence>MKQEQNKQMEIESYVEIEKVAKDSIADELGLNPGDRIIKINGQTIKDFIEYKFLITDTYLELEVITLEGEYWVLEIEKGYDETLGIDFSDIIFDELKTCHNNCVFCFVDQAPSNSRDTLNKKDDDYRFSFLSGSYITLTNLSKEEFNRIKRLRLSPLNISVHSTNPRVRKKMLGNKQAGKILEQIKELIAAGIKLNTQIVLCPEINDGQYLEETIKKLGEFVPQINSLAIVPVGLTKFRDDLYNLRSFTTEEAQRVIKTVEDWQAKFKEKHGFNFVYLADEFYFLANKPIPSAKNYDQFPQLENGIGMVRILWDQFTELKNQIPVSLEQTRKVTVVTGVLGAKALAPLVESLNNIDNLEVDLLEVENDYFGSEVTVTGLLTGRDILSTLAKSKLGEVVLIPEVLLNDDQLFLDDLAWSEFKKEISSQLLRVDNKALDLVEKVLGIELGGEGDE</sequence>
<dbReference type="Gene3D" id="2.30.42.10">
    <property type="match status" value="1"/>
</dbReference>
<dbReference type="InterPro" id="IPR013785">
    <property type="entry name" value="Aldolase_TIM"/>
</dbReference>
<dbReference type="STRING" id="748449.Halha_1593"/>
<dbReference type="Pfam" id="PF19238">
    <property type="entry name" value="Radical_SAM_2"/>
    <property type="match status" value="1"/>
</dbReference>
<dbReference type="PATRIC" id="fig|748449.3.peg.1544"/>
<dbReference type="InterPro" id="IPR041489">
    <property type="entry name" value="PDZ_6"/>
</dbReference>
<accession>L0K935</accession>
<keyword evidence="3" id="KW-1185">Reference proteome</keyword>
<dbReference type="SUPFAM" id="SSF50156">
    <property type="entry name" value="PDZ domain-like"/>
    <property type="match status" value="1"/>
</dbReference>
<dbReference type="SUPFAM" id="SSF102114">
    <property type="entry name" value="Radical SAM enzymes"/>
    <property type="match status" value="1"/>
</dbReference>
<dbReference type="InterPro" id="IPR001478">
    <property type="entry name" value="PDZ"/>
</dbReference>
<gene>
    <name evidence="2" type="ordered locus">Halha_1593</name>
</gene>
<dbReference type="Proteomes" id="UP000010880">
    <property type="component" value="Chromosome"/>
</dbReference>
<dbReference type="AlphaFoldDB" id="L0K935"/>
<dbReference type="Pfam" id="PF17820">
    <property type="entry name" value="PDZ_6"/>
    <property type="match status" value="1"/>
</dbReference>
<evidence type="ECO:0000259" key="1">
    <source>
        <dbReference type="PROSITE" id="PS50106"/>
    </source>
</evidence>
<reference evidence="3" key="1">
    <citation type="submission" date="2012-02" db="EMBL/GenBank/DDBJ databases">
        <title>The complete genome of Halobacteroides halobius DSM 5150.</title>
        <authorList>
            <person name="Lucas S."/>
            <person name="Copeland A."/>
            <person name="Lapidus A."/>
            <person name="Glavina del Rio T."/>
            <person name="Dalin E."/>
            <person name="Tice H."/>
            <person name="Bruce D."/>
            <person name="Goodwin L."/>
            <person name="Pitluck S."/>
            <person name="Peters L."/>
            <person name="Mikhailova N."/>
            <person name="Gu W."/>
            <person name="Kyrpides N."/>
            <person name="Mavromatis K."/>
            <person name="Ivanova N."/>
            <person name="Brettin T."/>
            <person name="Detter J.C."/>
            <person name="Han C."/>
            <person name="Larimer F."/>
            <person name="Land M."/>
            <person name="Hauser L."/>
            <person name="Markowitz V."/>
            <person name="Cheng J.-F."/>
            <person name="Hugenholtz P."/>
            <person name="Woyke T."/>
            <person name="Wu D."/>
            <person name="Tindall B."/>
            <person name="Pomrenke H."/>
            <person name="Brambilla E."/>
            <person name="Klenk H.-P."/>
            <person name="Eisen J.A."/>
        </authorList>
    </citation>
    <scope>NUCLEOTIDE SEQUENCE [LARGE SCALE GENOMIC DNA]</scope>
    <source>
        <strain evidence="3">ATCC 35273 / DSM 5150 / MD-1</strain>
    </source>
</reference>
<dbReference type="InterPro" id="IPR007549">
    <property type="entry name" value="DUF512"/>
</dbReference>
<dbReference type="Gene3D" id="3.20.20.70">
    <property type="entry name" value="Aldolase class I"/>
    <property type="match status" value="1"/>
</dbReference>
<feature type="domain" description="PDZ" evidence="1">
    <location>
        <begin position="1"/>
        <end position="47"/>
    </location>
</feature>
<dbReference type="RefSeq" id="WP_015327248.1">
    <property type="nucleotide sequence ID" value="NC_019978.1"/>
</dbReference>
<dbReference type="eggNOG" id="COG1625">
    <property type="taxonomic scope" value="Bacteria"/>
</dbReference>
<evidence type="ECO:0000313" key="3">
    <source>
        <dbReference type="Proteomes" id="UP000010880"/>
    </source>
</evidence>
<dbReference type="InterPro" id="IPR058240">
    <property type="entry name" value="rSAM_sf"/>
</dbReference>
<dbReference type="InterPro" id="IPR036034">
    <property type="entry name" value="PDZ_sf"/>
</dbReference>
<dbReference type="KEGG" id="hhl:Halha_1593"/>
<dbReference type="CDD" id="cd01335">
    <property type="entry name" value="Radical_SAM"/>
    <property type="match status" value="1"/>
</dbReference>
<dbReference type="PROSITE" id="PS50106">
    <property type="entry name" value="PDZ"/>
    <property type="match status" value="1"/>
</dbReference>
<evidence type="ECO:0000313" key="2">
    <source>
        <dbReference type="EMBL" id="AGB41531.1"/>
    </source>
</evidence>
<dbReference type="HOGENOM" id="CLU_037396_0_0_9"/>
<organism evidence="2 3">
    <name type="scientific">Halobacteroides halobius (strain ATCC 35273 / DSM 5150 / MD-1)</name>
    <dbReference type="NCBI Taxonomy" id="748449"/>
    <lineage>
        <taxon>Bacteria</taxon>
        <taxon>Bacillati</taxon>
        <taxon>Bacillota</taxon>
        <taxon>Clostridia</taxon>
        <taxon>Halanaerobiales</taxon>
        <taxon>Halobacteroidaceae</taxon>
        <taxon>Halobacteroides</taxon>
    </lineage>
</organism>
<protein>
    <submittedName>
        <fullName evidence="2">Fe-S oxidoreductase</fullName>
    </submittedName>
</protein>